<sequence>MASMASVAVDPADPLALHKLVFLNKVQTLKMYLTPYKQRQAIDEKQSPQQQQHSGNNFEEKGHYNKKDATQQNRHPAINSLDNHLVTPLHLAVMLNRKDMVSILLEAGANPVARSGSGWTPRQEAASLGDRELIEILTRYQRKEFSGSFKTKAMSLVKQLSEDLDQFYFQLQWEFQSWVPFVSGLCPNDTYHIWKKGNCVRMDTSLVGFENMKWLRGHISIIFRVDPMSGPELVIIDRVKKITQRLATSADDEQQQAQEPTDEEIEREVSVCFNSDITSTNVPTSAIKFHRAKTGLWGYRTDKVEKVGEYECAVWKMDGVEFRTRVRTEHLKDEYGKPLELHKAPAVRATKGHHHHHHHGAHGHGRADLALIGNRGGRQKQQPRRPIQPLLATFTESEPIKDSDAKGDTTALEDPSNGPLSITASSEPVEKNDVNGIDQSKHQRVMAPKKHARSTGTISDDAFFETALEEAEEELGNEDDPDTADDMEFVNPKAIYRKSLPPPPPPTITFEEYFDQSKQGELHLGRPLEQKESRKTFGATLWMYDGSNSSNVSSSASGTLHDNKSTASIAASSITSLGSNSNKTIVPQFPLTIERIIPLLEVIGMDNNRLVGKLKEFLEFQLPPGFPIRANIPVYPSLSADVTFVNYDAQRIINDDMFDVPGESEGFMEGLVVRSMGQDDT</sequence>
<dbReference type="Proteomes" id="UP000193648">
    <property type="component" value="Unassembled WGS sequence"/>
</dbReference>
<evidence type="ECO:0000256" key="9">
    <source>
        <dbReference type="SAM" id="MobiDB-lite"/>
    </source>
</evidence>
<evidence type="ECO:0000256" key="8">
    <source>
        <dbReference type="PROSITE-ProRule" id="PRU00023"/>
    </source>
</evidence>
<evidence type="ECO:0000256" key="1">
    <source>
        <dbReference type="ARBA" id="ARBA00004586"/>
    </source>
</evidence>
<protein>
    <submittedName>
        <fullName evidence="11">GPCR-chaperone-domain-containing protein</fullName>
    </submittedName>
</protein>
<feature type="domain" description="Ankyrin repeat" evidence="10">
    <location>
        <begin position="201"/>
        <end position="543"/>
    </location>
</feature>
<dbReference type="Gene3D" id="1.25.40.20">
    <property type="entry name" value="Ankyrin repeat-containing domain"/>
    <property type="match status" value="1"/>
</dbReference>
<evidence type="ECO:0000256" key="5">
    <source>
        <dbReference type="ARBA" id="ARBA00023136"/>
    </source>
</evidence>
<feature type="region of interest" description="Disordered" evidence="9">
    <location>
        <begin position="375"/>
        <end position="454"/>
    </location>
</feature>
<comment type="function">
    <text evidence="7">Acts as a molecular chaperone for G protein-coupled receptors, regulating their biogenesis and exit from the ER.</text>
</comment>
<evidence type="ECO:0000256" key="2">
    <source>
        <dbReference type="ARBA" id="ARBA00022737"/>
    </source>
</evidence>
<dbReference type="InterPro" id="IPR036770">
    <property type="entry name" value="Ankyrin_rpt-contain_sf"/>
</dbReference>
<dbReference type="PROSITE" id="PS50088">
    <property type="entry name" value="ANK_REPEAT"/>
    <property type="match status" value="1"/>
</dbReference>
<keyword evidence="6" id="KW-0143">Chaperone</keyword>
<feature type="repeat" description="ANK" evidence="8">
    <location>
        <begin position="84"/>
        <end position="116"/>
    </location>
</feature>
<keyword evidence="3" id="KW-0256">Endoplasmic reticulum</keyword>
<dbReference type="PROSITE" id="PS50297">
    <property type="entry name" value="ANK_REP_REGION"/>
    <property type="match status" value="1"/>
</dbReference>
<dbReference type="Pfam" id="PF00023">
    <property type="entry name" value="Ank"/>
    <property type="match status" value="1"/>
</dbReference>
<dbReference type="AlphaFoldDB" id="A0A1Y2GTH1"/>
<dbReference type="GeneID" id="33571819"/>
<comment type="subcellular location">
    <subcellularLocation>
        <location evidence="1">Endoplasmic reticulum membrane</location>
    </subcellularLocation>
</comment>
<dbReference type="InterPro" id="IPR055285">
    <property type="entry name" value="ANKRD13_C"/>
</dbReference>
<feature type="region of interest" description="Disordered" evidence="9">
    <location>
        <begin position="40"/>
        <end position="62"/>
    </location>
</feature>
<dbReference type="OrthoDB" id="341259at2759"/>
<comment type="caution">
    <text evidence="11">The sequence shown here is derived from an EMBL/GenBank/DDBJ whole genome shotgun (WGS) entry which is preliminary data.</text>
</comment>
<accession>A0A1Y2GTH1</accession>
<feature type="compositionally biased region" description="Basic residues" evidence="9">
    <location>
        <begin position="442"/>
        <end position="453"/>
    </location>
</feature>
<keyword evidence="4 8" id="KW-0040">ANK repeat</keyword>
<evidence type="ECO:0000256" key="6">
    <source>
        <dbReference type="ARBA" id="ARBA00023186"/>
    </source>
</evidence>
<evidence type="ECO:0000256" key="4">
    <source>
        <dbReference type="ARBA" id="ARBA00023043"/>
    </source>
</evidence>
<dbReference type="Pfam" id="PF11904">
    <property type="entry name" value="ANKRD13_C"/>
    <property type="match status" value="2"/>
</dbReference>
<feature type="domain" description="Ankyrin repeat" evidence="10">
    <location>
        <begin position="585"/>
        <end position="650"/>
    </location>
</feature>
<gene>
    <name evidence="11" type="ORF">BCR41DRAFT_421020</name>
</gene>
<proteinExistence type="predicted"/>
<feature type="compositionally biased region" description="Basic and acidic residues" evidence="9">
    <location>
        <begin position="398"/>
        <end position="407"/>
    </location>
</feature>
<dbReference type="InterPro" id="IPR002110">
    <property type="entry name" value="Ankyrin_rpt"/>
</dbReference>
<evidence type="ECO:0000256" key="3">
    <source>
        <dbReference type="ARBA" id="ARBA00022824"/>
    </source>
</evidence>
<evidence type="ECO:0000259" key="10">
    <source>
        <dbReference type="Pfam" id="PF11904"/>
    </source>
</evidence>
<dbReference type="PANTHER" id="PTHR12447">
    <property type="entry name" value="ANKYRIN REPEAT DOMAIN-CONTAINING PROTEIN 13"/>
    <property type="match status" value="1"/>
</dbReference>
<dbReference type="InterPro" id="IPR021832">
    <property type="entry name" value="ANKRD13"/>
</dbReference>
<name>A0A1Y2GTH1_9FUNG</name>
<organism evidence="11 12">
    <name type="scientific">Lobosporangium transversale</name>
    <dbReference type="NCBI Taxonomy" id="64571"/>
    <lineage>
        <taxon>Eukaryota</taxon>
        <taxon>Fungi</taxon>
        <taxon>Fungi incertae sedis</taxon>
        <taxon>Mucoromycota</taxon>
        <taxon>Mortierellomycotina</taxon>
        <taxon>Mortierellomycetes</taxon>
        <taxon>Mortierellales</taxon>
        <taxon>Mortierellaceae</taxon>
        <taxon>Lobosporangium</taxon>
    </lineage>
</organism>
<feature type="compositionally biased region" description="Polar residues" evidence="9">
    <location>
        <begin position="47"/>
        <end position="57"/>
    </location>
</feature>
<keyword evidence="5" id="KW-0472">Membrane</keyword>
<evidence type="ECO:0000313" key="12">
    <source>
        <dbReference type="Proteomes" id="UP000193648"/>
    </source>
</evidence>
<keyword evidence="2" id="KW-0677">Repeat</keyword>
<evidence type="ECO:0000256" key="7">
    <source>
        <dbReference type="ARBA" id="ARBA00037107"/>
    </source>
</evidence>
<evidence type="ECO:0000313" key="11">
    <source>
        <dbReference type="EMBL" id="ORZ20995.1"/>
    </source>
</evidence>
<dbReference type="SUPFAM" id="SSF48403">
    <property type="entry name" value="Ankyrin repeat"/>
    <property type="match status" value="1"/>
</dbReference>
<keyword evidence="12" id="KW-1185">Reference proteome</keyword>
<dbReference type="EMBL" id="MCFF01000012">
    <property type="protein sequence ID" value="ORZ20995.1"/>
    <property type="molecule type" value="Genomic_DNA"/>
</dbReference>
<reference evidence="11 12" key="1">
    <citation type="submission" date="2016-07" db="EMBL/GenBank/DDBJ databases">
        <title>Pervasive Adenine N6-methylation of Active Genes in Fungi.</title>
        <authorList>
            <consortium name="DOE Joint Genome Institute"/>
            <person name="Mondo S.J."/>
            <person name="Dannebaum R.O."/>
            <person name="Kuo R.C."/>
            <person name="Labutti K."/>
            <person name="Haridas S."/>
            <person name="Kuo A."/>
            <person name="Salamov A."/>
            <person name="Ahrendt S.R."/>
            <person name="Lipzen A."/>
            <person name="Sullivan W."/>
            <person name="Andreopoulos W.B."/>
            <person name="Clum A."/>
            <person name="Lindquist E."/>
            <person name="Daum C."/>
            <person name="Ramamoorthy G.K."/>
            <person name="Gryganskyi A."/>
            <person name="Culley D."/>
            <person name="Magnuson J.K."/>
            <person name="James T.Y."/>
            <person name="O'Malley M.A."/>
            <person name="Stajich J.E."/>
            <person name="Spatafora J.W."/>
            <person name="Visel A."/>
            <person name="Grigoriev I.V."/>
        </authorList>
    </citation>
    <scope>NUCLEOTIDE SEQUENCE [LARGE SCALE GENOMIC DNA]</scope>
    <source>
        <strain evidence="11 12">NRRL 3116</strain>
    </source>
</reference>
<dbReference type="RefSeq" id="XP_021882904.1">
    <property type="nucleotide sequence ID" value="XM_022029976.1"/>
</dbReference>
<dbReference type="STRING" id="64571.A0A1Y2GTH1"/>
<dbReference type="SMART" id="SM00248">
    <property type="entry name" value="ANK"/>
    <property type="match status" value="2"/>
</dbReference>
<dbReference type="GO" id="GO:0005789">
    <property type="term" value="C:endoplasmic reticulum membrane"/>
    <property type="evidence" value="ECO:0007669"/>
    <property type="project" value="UniProtKB-SubCell"/>
</dbReference>
<dbReference type="PANTHER" id="PTHR12447:SF25">
    <property type="entry name" value="ANKYRIN REPEAT DOMAIN-CONTAINING PROTEIN 13C"/>
    <property type="match status" value="1"/>
</dbReference>
<dbReference type="InParanoid" id="A0A1Y2GTH1"/>